<gene>
    <name evidence="3" type="primary">LOC107004327</name>
</gene>
<dbReference type="InterPro" id="IPR050967">
    <property type="entry name" value="Thiamine_Salvage_TenA"/>
</dbReference>
<evidence type="ECO:0000259" key="1">
    <source>
        <dbReference type="Pfam" id="PF03070"/>
    </source>
</evidence>
<evidence type="ECO:0000313" key="3">
    <source>
        <dbReference type="RefSeq" id="XP_015058033.1"/>
    </source>
</evidence>
<dbReference type="RefSeq" id="XP_015058033.1">
    <property type="nucleotide sequence ID" value="XM_015202547.1"/>
</dbReference>
<dbReference type="PANTHER" id="PTHR43198">
    <property type="entry name" value="BIFUNCTIONAL TH2 PROTEIN"/>
    <property type="match status" value="1"/>
</dbReference>
<name>A0ABM1FK18_SOLPN</name>
<keyword evidence="2" id="KW-1185">Reference proteome</keyword>
<reference evidence="3" key="2">
    <citation type="submission" date="2025-08" db="UniProtKB">
        <authorList>
            <consortium name="RefSeq"/>
        </authorList>
    </citation>
    <scope>IDENTIFICATION</scope>
</reference>
<dbReference type="CDD" id="cd19357">
    <property type="entry name" value="TenA_E_At3g16990-like"/>
    <property type="match status" value="1"/>
</dbReference>
<reference evidence="2" key="1">
    <citation type="journal article" date="2014" name="Nat. Genet.">
        <title>The genome of the stress-tolerant wild tomato species Solanum pennellii.</title>
        <authorList>
            <person name="Bolger A."/>
            <person name="Scossa F."/>
            <person name="Bolger M.E."/>
            <person name="Lanz C."/>
            <person name="Maumus F."/>
            <person name="Tohge T."/>
            <person name="Quesneville H."/>
            <person name="Alseekh S."/>
            <person name="Sorensen I."/>
            <person name="Lichtenstein G."/>
            <person name="Fich E.A."/>
            <person name="Conte M."/>
            <person name="Keller H."/>
            <person name="Schneeberger K."/>
            <person name="Schwacke R."/>
            <person name="Ofner I."/>
            <person name="Vrebalov J."/>
            <person name="Xu Y."/>
            <person name="Osorio S."/>
            <person name="Aflitos S.A."/>
            <person name="Schijlen E."/>
            <person name="Jimenez-Gomez J.M."/>
            <person name="Ryngajllo M."/>
            <person name="Kimura S."/>
            <person name="Kumar R."/>
            <person name="Koenig D."/>
            <person name="Headland L.R."/>
            <person name="Maloof J.N."/>
            <person name="Sinha N."/>
            <person name="van Ham R.C."/>
            <person name="Lankhorst R.K."/>
            <person name="Mao L."/>
            <person name="Vogel A."/>
            <person name="Arsova B."/>
            <person name="Panstruga R."/>
            <person name="Fei Z."/>
            <person name="Rose J.K."/>
            <person name="Zamir D."/>
            <person name="Carrari F."/>
            <person name="Giovannoni J.J."/>
            <person name="Weigel D."/>
            <person name="Usadel B."/>
            <person name="Fernie A.R."/>
        </authorList>
    </citation>
    <scope>NUCLEOTIDE SEQUENCE [LARGE SCALE GENOMIC DNA]</scope>
    <source>
        <strain evidence="2">cv. LA0716</strain>
    </source>
</reference>
<dbReference type="SUPFAM" id="SSF48613">
    <property type="entry name" value="Heme oxygenase-like"/>
    <property type="match status" value="1"/>
</dbReference>
<sequence>MEEKNNNDYKGKQLTQIEKWIRKHKLEYSAATRHPFIYSIHHGSIDFSCYKNWLEREYLFVKTALVPFAASVLVKAWKESIDSYDVEVILAFLAYLNDEISWLKQEAPKWHISLTSVLVYEHKPLHDYFSFFERLTSPDVKYTEAITILWAVESVYYNGFKHCLEEGNNTPNEMKEGCKIWGNNNFKQYCESVENIANRTLEQALDEDVSKTEVLILEFLENVVHFRNMNLGGT</sequence>
<dbReference type="GeneID" id="107004327"/>
<protein>
    <submittedName>
        <fullName evidence="3">Probable bifunctional TENA-E protein</fullName>
    </submittedName>
</protein>
<accession>A0ABM1FK18</accession>
<feature type="domain" description="Thiaminase-2/PQQC" evidence="1">
    <location>
        <begin position="24"/>
        <end position="226"/>
    </location>
</feature>
<evidence type="ECO:0000313" key="2">
    <source>
        <dbReference type="Proteomes" id="UP000694930"/>
    </source>
</evidence>
<dbReference type="Proteomes" id="UP000694930">
    <property type="component" value="Chromosome 11"/>
</dbReference>
<dbReference type="InterPro" id="IPR016084">
    <property type="entry name" value="Haem_Oase-like_multi-hlx"/>
</dbReference>
<dbReference type="PANTHER" id="PTHR43198:SF6">
    <property type="entry name" value="BIFUNCTIONAL TENA-E PROTEIN-RELATED"/>
    <property type="match status" value="1"/>
</dbReference>
<organism evidence="2 3">
    <name type="scientific">Solanum pennellii</name>
    <name type="common">Tomato</name>
    <name type="synonym">Lycopersicon pennellii</name>
    <dbReference type="NCBI Taxonomy" id="28526"/>
    <lineage>
        <taxon>Eukaryota</taxon>
        <taxon>Viridiplantae</taxon>
        <taxon>Streptophyta</taxon>
        <taxon>Embryophyta</taxon>
        <taxon>Tracheophyta</taxon>
        <taxon>Spermatophyta</taxon>
        <taxon>Magnoliopsida</taxon>
        <taxon>eudicotyledons</taxon>
        <taxon>Gunneridae</taxon>
        <taxon>Pentapetalae</taxon>
        <taxon>asterids</taxon>
        <taxon>lamiids</taxon>
        <taxon>Solanales</taxon>
        <taxon>Solanaceae</taxon>
        <taxon>Solanoideae</taxon>
        <taxon>Solaneae</taxon>
        <taxon>Solanum</taxon>
        <taxon>Solanum subgen. Lycopersicon</taxon>
    </lineage>
</organism>
<dbReference type="Pfam" id="PF03070">
    <property type="entry name" value="TENA_THI-4"/>
    <property type="match status" value="1"/>
</dbReference>
<dbReference type="InterPro" id="IPR004305">
    <property type="entry name" value="Thiaminase-2/PQQC"/>
</dbReference>
<proteinExistence type="predicted"/>
<dbReference type="Gene3D" id="1.20.910.10">
    <property type="entry name" value="Heme oxygenase-like"/>
    <property type="match status" value="1"/>
</dbReference>